<reference evidence="3 4" key="1">
    <citation type="journal article" date="2016" name="Nat. Commun.">
        <title>Thousands of microbial genomes shed light on interconnected biogeochemical processes in an aquifer system.</title>
        <authorList>
            <person name="Anantharaman K."/>
            <person name="Brown C.T."/>
            <person name="Hug L.A."/>
            <person name="Sharon I."/>
            <person name="Castelle C.J."/>
            <person name="Probst A.J."/>
            <person name="Thomas B.C."/>
            <person name="Singh A."/>
            <person name="Wilkins M.J."/>
            <person name="Karaoz U."/>
            <person name="Brodie E.L."/>
            <person name="Williams K.H."/>
            <person name="Hubbard S.S."/>
            <person name="Banfield J.F."/>
        </authorList>
    </citation>
    <scope>NUCLEOTIDE SEQUENCE [LARGE SCALE GENOMIC DNA]</scope>
</reference>
<evidence type="ECO:0000256" key="2">
    <source>
        <dbReference type="ARBA" id="ARBA00022801"/>
    </source>
</evidence>
<comment type="caution">
    <text evidence="3">The sequence shown here is derived from an EMBL/GenBank/DDBJ whole genome shotgun (WGS) entry which is preliminary data.</text>
</comment>
<evidence type="ECO:0000313" key="4">
    <source>
        <dbReference type="Proteomes" id="UP000178187"/>
    </source>
</evidence>
<evidence type="ECO:0000313" key="3">
    <source>
        <dbReference type="EMBL" id="OGW99147.1"/>
    </source>
</evidence>
<accession>A0A1G1L1X3</accession>
<dbReference type="SUPFAM" id="SSF53474">
    <property type="entry name" value="alpha/beta-Hydrolases"/>
    <property type="match status" value="1"/>
</dbReference>
<sequence>MIKKTAIVFVLSLIILLTSYRLASATFFGEVETGLHHNEEDRYGFSYYIPKNYSSDRLWPLMIALHDSGGKGKDYIQAWIDYAEQRGVILLCPTYQEPREVSYDIDKRLLNLITDLKSRYEVYPSRIWIVGSGFGGHYGFYLGTKYPKEFTASASIGNGLEGILSKVFNLSYAEVNKVPALVIVAAGSFASQKDSQAKLEELKSQGYSVEVVEMDNLDRAQPADIYPYIFDWFIQTAKLREKGKSVRSGVVKEKFLEWVDGLFQTE</sequence>
<dbReference type="Gene3D" id="3.40.50.1820">
    <property type="entry name" value="alpha/beta hydrolase"/>
    <property type="match status" value="1"/>
</dbReference>
<protein>
    <recommendedName>
        <fullName evidence="5">Dienelactone hydrolase domain-containing protein</fullName>
    </recommendedName>
</protein>
<evidence type="ECO:0000256" key="1">
    <source>
        <dbReference type="ARBA" id="ARBA00022729"/>
    </source>
</evidence>
<keyword evidence="2" id="KW-0378">Hydrolase</keyword>
<evidence type="ECO:0008006" key="5">
    <source>
        <dbReference type="Google" id="ProtNLM"/>
    </source>
</evidence>
<dbReference type="AlphaFoldDB" id="A0A1G1L1X3"/>
<gene>
    <name evidence="3" type="ORF">A3G33_09960</name>
</gene>
<dbReference type="PANTHER" id="PTHR43037:SF5">
    <property type="entry name" value="FERULOYL ESTERASE"/>
    <property type="match status" value="1"/>
</dbReference>
<organism evidence="3 4">
    <name type="scientific">Candidatus Danuiimicrobium aquiferis</name>
    <dbReference type="NCBI Taxonomy" id="1801832"/>
    <lineage>
        <taxon>Bacteria</taxon>
        <taxon>Pseudomonadati</taxon>
        <taxon>Candidatus Omnitrophota</taxon>
        <taxon>Candidatus Danuiimicrobium</taxon>
    </lineage>
</organism>
<name>A0A1G1L1X3_9BACT</name>
<dbReference type="GO" id="GO:0016787">
    <property type="term" value="F:hydrolase activity"/>
    <property type="evidence" value="ECO:0007669"/>
    <property type="project" value="UniProtKB-KW"/>
</dbReference>
<proteinExistence type="predicted"/>
<dbReference type="EMBL" id="MHFR01000013">
    <property type="protein sequence ID" value="OGW99147.1"/>
    <property type="molecule type" value="Genomic_DNA"/>
</dbReference>
<dbReference type="Proteomes" id="UP000178187">
    <property type="component" value="Unassembled WGS sequence"/>
</dbReference>
<dbReference type="InterPro" id="IPR050955">
    <property type="entry name" value="Plant_Biomass_Hydrol_Est"/>
</dbReference>
<dbReference type="InterPro" id="IPR029058">
    <property type="entry name" value="AB_hydrolase_fold"/>
</dbReference>
<dbReference type="PANTHER" id="PTHR43037">
    <property type="entry name" value="UNNAMED PRODUCT-RELATED"/>
    <property type="match status" value="1"/>
</dbReference>
<keyword evidence="1" id="KW-0732">Signal</keyword>